<dbReference type="OrthoDB" id="120315at2"/>
<dbReference type="InterPro" id="IPR013087">
    <property type="entry name" value="Znf_C2H2_type"/>
</dbReference>
<keyword evidence="3" id="KW-1185">Reference proteome</keyword>
<feature type="domain" description="UBP-type" evidence="1">
    <location>
        <begin position="5"/>
        <end position="90"/>
    </location>
</feature>
<name>A0A0A2MQF6_9FLAO</name>
<protein>
    <submittedName>
        <fullName evidence="2">Zinc finger UBP-type protein</fullName>
    </submittedName>
</protein>
<evidence type="ECO:0000259" key="1">
    <source>
        <dbReference type="PROSITE" id="PS50271"/>
    </source>
</evidence>
<organism evidence="2 3">
    <name type="scientific">Flavobacterium subsaxonicum WB 4.1-42 = DSM 21790</name>
    <dbReference type="NCBI Taxonomy" id="1121898"/>
    <lineage>
        <taxon>Bacteria</taxon>
        <taxon>Pseudomonadati</taxon>
        <taxon>Bacteroidota</taxon>
        <taxon>Flavobacteriia</taxon>
        <taxon>Flavobacteriales</taxon>
        <taxon>Flavobacteriaceae</taxon>
        <taxon>Flavobacterium</taxon>
    </lineage>
</organism>
<dbReference type="AlphaFoldDB" id="A0A0A2MQF6"/>
<comment type="caution">
    <text evidence="2">The sequence shown here is derived from an EMBL/GenBank/DDBJ whole genome shotgun (WGS) entry which is preliminary data.</text>
</comment>
<evidence type="ECO:0000313" key="2">
    <source>
        <dbReference type="EMBL" id="KGO94922.1"/>
    </source>
</evidence>
<dbReference type="PROSITE" id="PS50271">
    <property type="entry name" value="ZF_UBP"/>
    <property type="match status" value="1"/>
</dbReference>
<dbReference type="PROSITE" id="PS00028">
    <property type="entry name" value="ZINC_FINGER_C2H2_1"/>
    <property type="match status" value="1"/>
</dbReference>
<evidence type="ECO:0000313" key="3">
    <source>
        <dbReference type="Proteomes" id="UP000030111"/>
    </source>
</evidence>
<dbReference type="InterPro" id="IPR013083">
    <property type="entry name" value="Znf_RING/FYVE/PHD"/>
</dbReference>
<dbReference type="GO" id="GO:0008270">
    <property type="term" value="F:zinc ion binding"/>
    <property type="evidence" value="ECO:0007669"/>
    <property type="project" value="InterPro"/>
</dbReference>
<dbReference type="STRING" id="1121898.GCA_000422725_00885"/>
<dbReference type="Gene3D" id="3.30.40.10">
    <property type="entry name" value="Zinc/RING finger domain, C3HC4 (zinc finger)"/>
    <property type="match status" value="1"/>
</dbReference>
<dbReference type="Proteomes" id="UP000030111">
    <property type="component" value="Unassembled WGS sequence"/>
</dbReference>
<dbReference type="EMBL" id="JRLY01000001">
    <property type="protein sequence ID" value="KGO94922.1"/>
    <property type="molecule type" value="Genomic_DNA"/>
</dbReference>
<accession>A0A0A2MQF6</accession>
<dbReference type="eggNOG" id="COG5207">
    <property type="taxonomic scope" value="Bacteria"/>
</dbReference>
<gene>
    <name evidence="2" type="ORF">Q766_02065</name>
</gene>
<sequence>MEENGFCSHLNAITSVTIGDGGVCEECIKTNDTWVHLRTCQQCGVTLCCDASPNQHATKHYHAVGHPVIASAEPEERWLWCYPHGQIMEF</sequence>
<dbReference type="RefSeq" id="WP_026992302.1">
    <property type="nucleotide sequence ID" value="NZ_JRLY01000001.1"/>
</dbReference>
<proteinExistence type="predicted"/>
<dbReference type="Pfam" id="PF02148">
    <property type="entry name" value="zf-UBP"/>
    <property type="match status" value="1"/>
</dbReference>
<reference evidence="2 3" key="1">
    <citation type="submission" date="2013-09" db="EMBL/GenBank/DDBJ databases">
        <authorList>
            <person name="Zeng Z."/>
            <person name="Chen C."/>
        </authorList>
    </citation>
    <scope>NUCLEOTIDE SEQUENCE [LARGE SCALE GENOMIC DNA]</scope>
    <source>
        <strain evidence="2 3">WB 4.1-42</strain>
    </source>
</reference>
<dbReference type="SUPFAM" id="SSF57850">
    <property type="entry name" value="RING/U-box"/>
    <property type="match status" value="1"/>
</dbReference>
<dbReference type="InterPro" id="IPR001607">
    <property type="entry name" value="Znf_UBP"/>
</dbReference>